<feature type="non-terminal residue" evidence="2">
    <location>
        <position position="68"/>
    </location>
</feature>
<dbReference type="Gene3D" id="1.10.8.50">
    <property type="match status" value="1"/>
</dbReference>
<dbReference type="AlphaFoldDB" id="A0A699ZVH2"/>
<dbReference type="InterPro" id="IPR010979">
    <property type="entry name" value="Ribosomal_uS13-like_H2TH"/>
</dbReference>
<dbReference type="GO" id="GO:0006284">
    <property type="term" value="P:base-excision repair"/>
    <property type="evidence" value="ECO:0007669"/>
    <property type="project" value="InterPro"/>
</dbReference>
<feature type="domain" description="Formamidopyrimidine-DNA glycosylase H2TH DNA-binding" evidence="1">
    <location>
        <begin position="18"/>
        <end position="68"/>
    </location>
</feature>
<dbReference type="Pfam" id="PF06831">
    <property type="entry name" value="H2TH"/>
    <property type="match status" value="1"/>
</dbReference>
<evidence type="ECO:0000313" key="3">
    <source>
        <dbReference type="Proteomes" id="UP000485058"/>
    </source>
</evidence>
<dbReference type="Proteomes" id="UP000485058">
    <property type="component" value="Unassembled WGS sequence"/>
</dbReference>
<name>A0A699ZVH2_HAELA</name>
<keyword evidence="3" id="KW-1185">Reference proteome</keyword>
<sequence>MTVDWGGLDLYSHWAAQLGPDPLREDADKEVLWQSMQRSRKPVGLVLMSQELVAGIGNIYRAEILFKA</sequence>
<dbReference type="InterPro" id="IPR015886">
    <property type="entry name" value="H2TH_FPG"/>
</dbReference>
<comment type="caution">
    <text evidence="2">The sequence shown here is derived from an EMBL/GenBank/DDBJ whole genome shotgun (WGS) entry which is preliminary data.</text>
</comment>
<dbReference type="GO" id="GO:0003684">
    <property type="term" value="F:damaged DNA binding"/>
    <property type="evidence" value="ECO:0007669"/>
    <property type="project" value="InterPro"/>
</dbReference>
<gene>
    <name evidence="2" type="ORF">HaLaN_21269</name>
</gene>
<dbReference type="GO" id="GO:0000703">
    <property type="term" value="F:oxidized pyrimidine nucleobase lesion DNA N-glycosylase activity"/>
    <property type="evidence" value="ECO:0007669"/>
    <property type="project" value="TreeGrafter"/>
</dbReference>
<proteinExistence type="predicted"/>
<dbReference type="GO" id="GO:0008270">
    <property type="term" value="F:zinc ion binding"/>
    <property type="evidence" value="ECO:0007669"/>
    <property type="project" value="InterPro"/>
</dbReference>
<accession>A0A699ZVH2</accession>
<dbReference type="SMART" id="SM01232">
    <property type="entry name" value="H2TH"/>
    <property type="match status" value="1"/>
</dbReference>
<evidence type="ECO:0000259" key="1">
    <source>
        <dbReference type="SMART" id="SM01232"/>
    </source>
</evidence>
<dbReference type="EMBL" id="BLLF01002318">
    <property type="protein sequence ID" value="GFH23629.1"/>
    <property type="molecule type" value="Genomic_DNA"/>
</dbReference>
<dbReference type="PANTHER" id="PTHR42697">
    <property type="entry name" value="ENDONUCLEASE 8"/>
    <property type="match status" value="1"/>
</dbReference>
<dbReference type="GO" id="GO:0003906">
    <property type="term" value="F:DNA-(apurinic or apyrimidinic site) endonuclease activity"/>
    <property type="evidence" value="ECO:0007669"/>
    <property type="project" value="InterPro"/>
</dbReference>
<evidence type="ECO:0000313" key="2">
    <source>
        <dbReference type="EMBL" id="GFH23629.1"/>
    </source>
</evidence>
<organism evidence="2 3">
    <name type="scientific">Haematococcus lacustris</name>
    <name type="common">Green alga</name>
    <name type="synonym">Haematococcus pluvialis</name>
    <dbReference type="NCBI Taxonomy" id="44745"/>
    <lineage>
        <taxon>Eukaryota</taxon>
        <taxon>Viridiplantae</taxon>
        <taxon>Chlorophyta</taxon>
        <taxon>core chlorophytes</taxon>
        <taxon>Chlorophyceae</taxon>
        <taxon>CS clade</taxon>
        <taxon>Chlamydomonadales</taxon>
        <taxon>Haematococcaceae</taxon>
        <taxon>Haematococcus</taxon>
    </lineage>
</organism>
<reference evidence="2 3" key="1">
    <citation type="submission" date="2020-02" db="EMBL/GenBank/DDBJ databases">
        <title>Draft genome sequence of Haematococcus lacustris strain NIES-144.</title>
        <authorList>
            <person name="Morimoto D."/>
            <person name="Nakagawa S."/>
            <person name="Yoshida T."/>
            <person name="Sawayama S."/>
        </authorList>
    </citation>
    <scope>NUCLEOTIDE SEQUENCE [LARGE SCALE GENOMIC DNA]</scope>
    <source>
        <strain evidence="2 3">NIES-144</strain>
    </source>
</reference>
<protein>
    <recommendedName>
        <fullName evidence="1">Formamidopyrimidine-DNA glycosylase H2TH DNA-binding domain-containing protein</fullName>
    </recommendedName>
</protein>
<dbReference type="PANTHER" id="PTHR42697:SF1">
    <property type="entry name" value="ENDONUCLEASE 8"/>
    <property type="match status" value="1"/>
</dbReference>
<dbReference type="SUPFAM" id="SSF46946">
    <property type="entry name" value="S13-like H2TH domain"/>
    <property type="match status" value="1"/>
</dbReference>